<evidence type="ECO:0000256" key="2">
    <source>
        <dbReference type="ARBA" id="ARBA00023315"/>
    </source>
</evidence>
<dbReference type="SUPFAM" id="SSF55729">
    <property type="entry name" value="Acyl-CoA N-acyltransferases (Nat)"/>
    <property type="match status" value="1"/>
</dbReference>
<dbReference type="GO" id="GO:0016746">
    <property type="term" value="F:acyltransferase activity"/>
    <property type="evidence" value="ECO:0007669"/>
    <property type="project" value="UniProtKB-KW"/>
</dbReference>
<keyword evidence="2 4" id="KW-0012">Acyltransferase</keyword>
<dbReference type="InterPro" id="IPR050832">
    <property type="entry name" value="Bact_Acetyltransf"/>
</dbReference>
<gene>
    <name evidence="4" type="ORF">ACFPEN_02115</name>
</gene>
<keyword evidence="5" id="KW-1185">Reference proteome</keyword>
<dbReference type="CDD" id="cd04301">
    <property type="entry name" value="NAT_SF"/>
    <property type="match status" value="1"/>
</dbReference>
<reference evidence="5" key="1">
    <citation type="journal article" date="2019" name="Int. J. Syst. Evol. Microbiol.">
        <title>The Global Catalogue of Microorganisms (GCM) 10K type strain sequencing project: providing services to taxonomists for standard genome sequencing and annotation.</title>
        <authorList>
            <consortium name="The Broad Institute Genomics Platform"/>
            <consortium name="The Broad Institute Genome Sequencing Center for Infectious Disease"/>
            <person name="Wu L."/>
            <person name="Ma J."/>
        </authorList>
    </citation>
    <scope>NUCLEOTIDE SEQUENCE [LARGE SCALE GENOMIC DNA]</scope>
    <source>
        <strain evidence="5">CECT 8064</strain>
    </source>
</reference>
<evidence type="ECO:0000259" key="3">
    <source>
        <dbReference type="PROSITE" id="PS51186"/>
    </source>
</evidence>
<dbReference type="Gene3D" id="3.40.630.30">
    <property type="match status" value="1"/>
</dbReference>
<evidence type="ECO:0000313" key="5">
    <source>
        <dbReference type="Proteomes" id="UP001595990"/>
    </source>
</evidence>
<dbReference type="RefSeq" id="WP_358237267.1">
    <property type="nucleotide sequence ID" value="NZ_JBHSFS010000001.1"/>
</dbReference>
<dbReference type="Proteomes" id="UP001595990">
    <property type="component" value="Unassembled WGS sequence"/>
</dbReference>
<dbReference type="Pfam" id="PF00583">
    <property type="entry name" value="Acetyltransf_1"/>
    <property type="match status" value="1"/>
</dbReference>
<comment type="caution">
    <text evidence="4">The sequence shown here is derived from an EMBL/GenBank/DDBJ whole genome shotgun (WGS) entry which is preliminary data.</text>
</comment>
<dbReference type="PANTHER" id="PTHR43877">
    <property type="entry name" value="AMINOALKYLPHOSPHONATE N-ACETYLTRANSFERASE-RELATED-RELATED"/>
    <property type="match status" value="1"/>
</dbReference>
<organism evidence="4 5">
    <name type="scientific">Streptomyces ehimensis</name>
    <dbReference type="NCBI Taxonomy" id="68195"/>
    <lineage>
        <taxon>Bacteria</taxon>
        <taxon>Bacillati</taxon>
        <taxon>Actinomycetota</taxon>
        <taxon>Actinomycetes</taxon>
        <taxon>Kitasatosporales</taxon>
        <taxon>Streptomycetaceae</taxon>
        <taxon>Streptomyces</taxon>
    </lineage>
</organism>
<accession>A0ABV9BA72</accession>
<proteinExistence type="predicted"/>
<feature type="domain" description="N-acetyltransferase" evidence="3">
    <location>
        <begin position="2"/>
        <end position="173"/>
    </location>
</feature>
<dbReference type="EMBL" id="JBHSFS010000001">
    <property type="protein sequence ID" value="MFC4511723.1"/>
    <property type="molecule type" value="Genomic_DNA"/>
</dbReference>
<name>A0ABV9BA72_9ACTN</name>
<protein>
    <submittedName>
        <fullName evidence="4">GNAT family N-acetyltransferase</fullName>
        <ecNumber evidence="4">2.3.1.-</ecNumber>
    </submittedName>
</protein>
<evidence type="ECO:0000313" key="4">
    <source>
        <dbReference type="EMBL" id="MFC4511723.1"/>
    </source>
</evidence>
<keyword evidence="1 4" id="KW-0808">Transferase</keyword>
<sequence>MVTIRTMTAADAAAVAEIRVSGWRAAYTGIVPQGYLDAMDPVANAAAHRERLASGAGPVVDAVAEAAGAVVGWACYGPCRDAGRDRPPGTGELYALYVRPELIGTGVGRALWIAALEGLRKLAGHERARVVLWVAKDNARARRFYERAGCRPDGAERSEEYAGTAVPEVRYVLDPLRAP</sequence>
<dbReference type="PROSITE" id="PS51186">
    <property type="entry name" value="GNAT"/>
    <property type="match status" value="1"/>
</dbReference>
<dbReference type="InterPro" id="IPR000182">
    <property type="entry name" value="GNAT_dom"/>
</dbReference>
<evidence type="ECO:0000256" key="1">
    <source>
        <dbReference type="ARBA" id="ARBA00022679"/>
    </source>
</evidence>
<dbReference type="EC" id="2.3.1.-" evidence="4"/>
<dbReference type="InterPro" id="IPR016181">
    <property type="entry name" value="Acyl_CoA_acyltransferase"/>
</dbReference>